<evidence type="ECO:0000313" key="4">
    <source>
        <dbReference type="Proteomes" id="UP001179121"/>
    </source>
</evidence>
<evidence type="ECO:0000259" key="2">
    <source>
        <dbReference type="PROSITE" id="PS51740"/>
    </source>
</evidence>
<dbReference type="Proteomes" id="UP001179121">
    <property type="component" value="Chromosome"/>
</dbReference>
<dbReference type="GO" id="GO:0003677">
    <property type="term" value="F:DNA binding"/>
    <property type="evidence" value="ECO:0007669"/>
    <property type="project" value="UniProtKB-UniRule"/>
</dbReference>
<reference evidence="3" key="1">
    <citation type="submission" date="2022-10" db="EMBL/GenBank/DDBJ databases">
        <authorList>
            <person name="Koch H."/>
        </authorList>
    </citation>
    <scope>NUCLEOTIDE SEQUENCE</scope>
    <source>
        <strain evidence="3">DNF</strain>
    </source>
</reference>
<dbReference type="SMART" id="SM00966">
    <property type="entry name" value="SpoVT_AbrB"/>
    <property type="match status" value="1"/>
</dbReference>
<evidence type="ECO:0000256" key="1">
    <source>
        <dbReference type="PROSITE-ProRule" id="PRU01076"/>
    </source>
</evidence>
<dbReference type="RefSeq" id="WP_289267436.1">
    <property type="nucleotide sequence ID" value="NZ_OX365700.1"/>
</dbReference>
<dbReference type="AlphaFoldDB" id="A0AA86MWS9"/>
<sequence length="82" mass="9076">MATATLTSKGQTTIPKEVRDHLHVSPGDKLDFLIDAEGRVVVRPATLDVRQLKGMLKRKRVKPVSLEEMDRAIAEGAARKRA</sequence>
<dbReference type="PROSITE" id="PS51740">
    <property type="entry name" value="SPOVT_ABRB"/>
    <property type="match status" value="1"/>
</dbReference>
<dbReference type="KEGG" id="nti:DNFV4_00875"/>
<accession>A0AA86MWS9</accession>
<dbReference type="InterPro" id="IPR037914">
    <property type="entry name" value="SpoVT-AbrB_sf"/>
</dbReference>
<dbReference type="Pfam" id="PF04014">
    <property type="entry name" value="MazE_antitoxin"/>
    <property type="match status" value="1"/>
</dbReference>
<dbReference type="Gene3D" id="2.10.260.10">
    <property type="match status" value="1"/>
</dbReference>
<dbReference type="NCBIfam" id="TIGR01439">
    <property type="entry name" value="lp_hng_hel_AbrB"/>
    <property type="match status" value="1"/>
</dbReference>
<keyword evidence="1" id="KW-0238">DNA-binding</keyword>
<feature type="domain" description="SpoVT-AbrB" evidence="2">
    <location>
        <begin position="1"/>
        <end position="47"/>
    </location>
</feature>
<name>A0AA86MWS9_9BACT</name>
<dbReference type="InterPro" id="IPR007159">
    <property type="entry name" value="SpoVT-AbrB_dom"/>
</dbReference>
<gene>
    <name evidence="3" type="ORF">DNFV4_00875</name>
</gene>
<keyword evidence="4" id="KW-1185">Reference proteome</keyword>
<dbReference type="SUPFAM" id="SSF89447">
    <property type="entry name" value="AbrB/MazE/MraZ-like"/>
    <property type="match status" value="1"/>
</dbReference>
<organism evidence="3 4">
    <name type="scientific">Nitrospira tepida</name>
    <dbReference type="NCBI Taxonomy" id="2973512"/>
    <lineage>
        <taxon>Bacteria</taxon>
        <taxon>Pseudomonadati</taxon>
        <taxon>Nitrospirota</taxon>
        <taxon>Nitrospiria</taxon>
        <taxon>Nitrospirales</taxon>
        <taxon>Nitrospiraceae</taxon>
        <taxon>Nitrospira</taxon>
    </lineage>
</organism>
<proteinExistence type="predicted"/>
<evidence type="ECO:0000313" key="3">
    <source>
        <dbReference type="EMBL" id="CAI4030447.1"/>
    </source>
</evidence>
<protein>
    <submittedName>
        <fullName evidence="3">SpoVT-AbrB domain-containing protein</fullName>
    </submittedName>
</protein>
<dbReference type="EMBL" id="OX365700">
    <property type="protein sequence ID" value="CAI4030447.1"/>
    <property type="molecule type" value="Genomic_DNA"/>
</dbReference>